<dbReference type="EMBL" id="CAJNAS010000007">
    <property type="protein sequence ID" value="CAE6896557.1"/>
    <property type="molecule type" value="Genomic_DNA"/>
</dbReference>
<dbReference type="Proteomes" id="UP000675121">
    <property type="component" value="Unassembled WGS sequence"/>
</dbReference>
<gene>
    <name evidence="1" type="ORF">R70211_03043</name>
</gene>
<proteinExistence type="predicted"/>
<name>A0A9N8MSJ6_9BURK</name>
<evidence type="ECO:0000313" key="2">
    <source>
        <dbReference type="Proteomes" id="UP000675121"/>
    </source>
</evidence>
<comment type="caution">
    <text evidence="1">The sequence shown here is derived from an EMBL/GenBank/DDBJ whole genome shotgun (WGS) entry which is preliminary data.</text>
</comment>
<keyword evidence="2" id="KW-1185">Reference proteome</keyword>
<reference evidence="1" key="1">
    <citation type="submission" date="2021-02" db="EMBL/GenBank/DDBJ databases">
        <authorList>
            <person name="Vanwijnsberghe S."/>
        </authorList>
    </citation>
    <scope>NUCLEOTIDE SEQUENCE</scope>
    <source>
        <strain evidence="1">R-70211</strain>
    </source>
</reference>
<organism evidence="1 2">
    <name type="scientific">Paraburkholderia domus</name>
    <dbReference type="NCBI Taxonomy" id="2793075"/>
    <lineage>
        <taxon>Bacteria</taxon>
        <taxon>Pseudomonadati</taxon>
        <taxon>Pseudomonadota</taxon>
        <taxon>Betaproteobacteria</taxon>
        <taxon>Burkholderiales</taxon>
        <taxon>Burkholderiaceae</taxon>
        <taxon>Paraburkholderia</taxon>
    </lineage>
</organism>
<sequence>MNDSTLEFAHAVQRKSHFDIEYARIGAPTAIPDPAQCLVGPCLARN</sequence>
<dbReference type="AlphaFoldDB" id="A0A9N8MSJ6"/>
<evidence type="ECO:0000313" key="1">
    <source>
        <dbReference type="EMBL" id="CAE6896557.1"/>
    </source>
</evidence>
<accession>A0A9N8MSJ6</accession>
<protein>
    <submittedName>
        <fullName evidence="1">Uncharacterized protein</fullName>
    </submittedName>
</protein>